<sequence>MADKLLYVLAQFDSKSQAKLREIQNELVKRGMIGKQAAHLPYHLTLGSFDPDQQSEISERIEKVCSRTSPIKLTLSHISLFGLGVLFLAPNITHELLNFQSDFIKGSRNDYEWTAHATLLIDNPDAIQKALPIVAAYFKPFCVKIDSICLYEFWPARCIKNHYLE</sequence>
<organism evidence="1 2">
    <name type="scientific">Sporolactobacillus shoreicorticis</name>
    <dbReference type="NCBI Taxonomy" id="1923877"/>
    <lineage>
        <taxon>Bacteria</taxon>
        <taxon>Bacillati</taxon>
        <taxon>Bacillota</taxon>
        <taxon>Bacilli</taxon>
        <taxon>Bacillales</taxon>
        <taxon>Sporolactobacillaceae</taxon>
        <taxon>Sporolactobacillus</taxon>
    </lineage>
</organism>
<dbReference type="Gene3D" id="3.90.1140.10">
    <property type="entry name" value="Cyclic phosphodiesterase"/>
    <property type="match status" value="1"/>
</dbReference>
<protein>
    <submittedName>
        <fullName evidence="1">2'-5' RNA ligase family protein</fullName>
    </submittedName>
</protein>
<dbReference type="InterPro" id="IPR009097">
    <property type="entry name" value="Cyclic_Pdiesterase"/>
</dbReference>
<accession>A0ABW5S5A8</accession>
<dbReference type="SUPFAM" id="SSF55144">
    <property type="entry name" value="LigT-like"/>
    <property type="match status" value="1"/>
</dbReference>
<proteinExistence type="predicted"/>
<comment type="caution">
    <text evidence="1">The sequence shown here is derived from an EMBL/GenBank/DDBJ whole genome shotgun (WGS) entry which is preliminary data.</text>
</comment>
<evidence type="ECO:0000313" key="2">
    <source>
        <dbReference type="Proteomes" id="UP001597399"/>
    </source>
</evidence>
<keyword evidence="1" id="KW-0436">Ligase</keyword>
<dbReference type="GO" id="GO:0016874">
    <property type="term" value="F:ligase activity"/>
    <property type="evidence" value="ECO:0007669"/>
    <property type="project" value="UniProtKB-KW"/>
</dbReference>
<name>A0ABW5S5A8_9BACL</name>
<dbReference type="EMBL" id="JBHUMQ010000026">
    <property type="protein sequence ID" value="MFD2694352.1"/>
    <property type="molecule type" value="Genomic_DNA"/>
</dbReference>
<evidence type="ECO:0000313" key="1">
    <source>
        <dbReference type="EMBL" id="MFD2694352.1"/>
    </source>
</evidence>
<dbReference type="Proteomes" id="UP001597399">
    <property type="component" value="Unassembled WGS sequence"/>
</dbReference>
<dbReference type="RefSeq" id="WP_253057895.1">
    <property type="nucleotide sequence ID" value="NZ_JAMXWM010000001.1"/>
</dbReference>
<keyword evidence="2" id="KW-1185">Reference proteome</keyword>
<dbReference type="Pfam" id="PF13563">
    <property type="entry name" value="2_5_RNA_ligase2"/>
    <property type="match status" value="1"/>
</dbReference>
<reference evidence="2" key="1">
    <citation type="journal article" date="2019" name="Int. J. Syst. Evol. Microbiol.">
        <title>The Global Catalogue of Microorganisms (GCM) 10K type strain sequencing project: providing services to taxonomists for standard genome sequencing and annotation.</title>
        <authorList>
            <consortium name="The Broad Institute Genomics Platform"/>
            <consortium name="The Broad Institute Genome Sequencing Center for Infectious Disease"/>
            <person name="Wu L."/>
            <person name="Ma J."/>
        </authorList>
    </citation>
    <scope>NUCLEOTIDE SEQUENCE [LARGE SCALE GENOMIC DNA]</scope>
    <source>
        <strain evidence="2">TISTR 2466</strain>
    </source>
</reference>
<gene>
    <name evidence="1" type="ORF">ACFSUE_12045</name>
</gene>